<dbReference type="AlphaFoldDB" id="A0A0A8LCT0"/>
<sequence length="607" mass="69475">MVLRHLKSTNKITLLIVATILVLFLKFLTVGNNTGQDNEYLIASQTGQKVRSSDLDTTKLQSKLDVLSYSDVVRSCPDYVEYAGVAHYKKQDDLETELPFQRPPQKCRTFRSKLIDDFIDKLKPLFKKADLARLFENTFPNTLDTTILYHVSSNQNKLLQNHRHPEYLYRNGFPETFVVTGDIHAEWLRDSAWQLSVYQPLIQYDQSLRELIKGAINTQSQLILSNAYCNAFHPPYYTKIKKGEGHFDNVFPRPNWRQVFECKYEIDSLASFLTLSRQYFENSPEQSRLDFITDDWLLALTQILTVLGRESVSTFDENGHVNKFYYIFKRNTDIASETLPLAGTGNPVNLNTGLIRSAFRPSDDSTVFQFFIPGNAHMATELERIVPILQQYQVIADQKELTVMLPKIIESCEEFAHKIKKGIQEYGIVDHPIFGKVYAYEVDGFNSHLLMDDANIPSLLSLPDLGFIPVDDPVYQNTRKMILSSKGNPYFIKGKYFQGIGGPHIGIHNPWPLSLIMRIRTSNDEIEIMNALEMLLKNTGDLGLIHESINGFAPNGDVYTRPWFAWANSEFAKSILDLAKRKPWLIFKDYAPGDSFNLQAFISSLDS</sequence>
<evidence type="ECO:0000313" key="3">
    <source>
        <dbReference type="Proteomes" id="UP000031516"/>
    </source>
</evidence>
<dbReference type="OrthoDB" id="7771656at2759"/>
<evidence type="ECO:0000256" key="1">
    <source>
        <dbReference type="SAM" id="Phobius"/>
    </source>
</evidence>
<dbReference type="GO" id="GO:0004553">
    <property type="term" value="F:hydrolase activity, hydrolyzing O-glycosyl compounds"/>
    <property type="evidence" value="ECO:0007669"/>
    <property type="project" value="UniProtKB-ARBA"/>
</dbReference>
<feature type="transmembrane region" description="Helical" evidence="1">
    <location>
        <begin position="12"/>
        <end position="31"/>
    </location>
</feature>
<dbReference type="EMBL" id="CCBQ010000045">
    <property type="protein sequence ID" value="CDO95995.1"/>
    <property type="molecule type" value="Genomic_DNA"/>
</dbReference>
<protein>
    <submittedName>
        <fullName evidence="2">WGS project CCBQ000000000 data, contig 00015</fullName>
    </submittedName>
</protein>
<keyword evidence="3" id="KW-1185">Reference proteome</keyword>
<dbReference type="InterPro" id="IPR008928">
    <property type="entry name" value="6-hairpin_glycosidase_sf"/>
</dbReference>
<dbReference type="Proteomes" id="UP000031516">
    <property type="component" value="Unassembled WGS sequence"/>
</dbReference>
<evidence type="ECO:0000313" key="2">
    <source>
        <dbReference type="EMBL" id="CDO95995.1"/>
    </source>
</evidence>
<dbReference type="SMART" id="SM01149">
    <property type="entry name" value="DUF1237"/>
    <property type="match status" value="1"/>
</dbReference>
<dbReference type="InterPro" id="IPR008313">
    <property type="entry name" value="GH125"/>
</dbReference>
<keyword evidence="1" id="KW-0472">Membrane</keyword>
<dbReference type="PANTHER" id="PTHR31047:SF0">
    <property type="entry name" value="MEIOTICALLY UP-REGULATED GENE 157 PROTEIN"/>
    <property type="match status" value="1"/>
</dbReference>
<dbReference type="Pfam" id="PF06824">
    <property type="entry name" value="Glyco_hydro_125"/>
    <property type="match status" value="1"/>
</dbReference>
<keyword evidence="1" id="KW-0812">Transmembrane</keyword>
<keyword evidence="1" id="KW-1133">Transmembrane helix</keyword>
<dbReference type="SUPFAM" id="SSF48208">
    <property type="entry name" value="Six-hairpin glycosidases"/>
    <property type="match status" value="1"/>
</dbReference>
<dbReference type="PANTHER" id="PTHR31047">
    <property type="entry name" value="MEIOTICALLY UP-REGULATED GENE 157 PROTEIN"/>
    <property type="match status" value="1"/>
</dbReference>
<accession>A0A0A8LCT0</accession>
<proteinExistence type="predicted"/>
<comment type="caution">
    <text evidence="2">The sequence shown here is derived from an EMBL/GenBank/DDBJ whole genome shotgun (WGS) entry which is preliminary data.</text>
</comment>
<dbReference type="GO" id="GO:0005975">
    <property type="term" value="P:carbohydrate metabolic process"/>
    <property type="evidence" value="ECO:0007669"/>
    <property type="project" value="InterPro"/>
</dbReference>
<gene>
    <name evidence="2" type="ORF">KLDO_g4216</name>
</gene>
<dbReference type="InterPro" id="IPR012341">
    <property type="entry name" value="6hp_glycosidase-like_sf"/>
</dbReference>
<dbReference type="Gene3D" id="1.50.10.10">
    <property type="match status" value="1"/>
</dbReference>
<organism evidence="2 3">
    <name type="scientific">Kluyveromyces dobzhanskii CBS 2104</name>
    <dbReference type="NCBI Taxonomy" id="1427455"/>
    <lineage>
        <taxon>Eukaryota</taxon>
        <taxon>Fungi</taxon>
        <taxon>Dikarya</taxon>
        <taxon>Ascomycota</taxon>
        <taxon>Saccharomycotina</taxon>
        <taxon>Saccharomycetes</taxon>
        <taxon>Saccharomycetales</taxon>
        <taxon>Saccharomycetaceae</taxon>
        <taxon>Kluyveromyces</taxon>
    </lineage>
</organism>
<name>A0A0A8LCT0_9SACH</name>
<reference evidence="2 3" key="1">
    <citation type="submission" date="2014-03" db="EMBL/GenBank/DDBJ databases">
        <title>The genome of Kluyveromyces dobzhanskii.</title>
        <authorList>
            <person name="Nystedt B."/>
            <person name="Astrom S."/>
        </authorList>
    </citation>
    <scope>NUCLEOTIDE SEQUENCE [LARGE SCALE GENOMIC DNA]</scope>
    <source>
        <strain evidence="2 3">CBS 2104</strain>
    </source>
</reference>